<evidence type="ECO:0000256" key="2">
    <source>
        <dbReference type="ARBA" id="ARBA00022801"/>
    </source>
</evidence>
<keyword evidence="5" id="KW-1185">Reference proteome</keyword>
<dbReference type="InterPro" id="IPR013094">
    <property type="entry name" value="AB_hydrolase_3"/>
</dbReference>
<sequence length="498" mass="54155">MNMASNVKEVATEILNFIRVYKDGSVDRLAGSPIVPPSASDPETGVSSKDIIVSQNPPISARIYLPKHLLDQCQHPKIPILVYFHGGGFCLESAFSFDETKLMNSLASSANAVVISIEYRLAPQHPLPIAYEDCWAALQWIVSHSNADCDSDKEPWISTYVDFGRVYIGGDSAGANLAHNILMRAGSEGLQNGVKIKGAFLTHPYFWGTKPIGAETRDVERREKLITYTVWQLVYPDAPGGVDNPMLNPVVPGAPSLAGLGCSRLLVSVAEKDLMRERGIMYYNAVKESGWKGEVELVDVDGEDHSFHILVHHSHNAKKHINRLALCPVQIEHEVVKGPEWRVKGGASKGSNVVSTSCLVKESADAIANHVELTSDIEVMGNVVASVNEVIGDVVDSVSEAPSVKVAATTNFPPLQSPVVRQKGRGRRKGKMVNVKNKFEVLAGAEFEVLEDTKKPRIASLGVANLLQEMKAKKVEKIKNMVPEAIDVKGNALSLTSQ</sequence>
<name>A0ABR2NAY3_9ROSI</name>
<organism evidence="4 5">
    <name type="scientific">Hibiscus sabdariffa</name>
    <name type="common">roselle</name>
    <dbReference type="NCBI Taxonomy" id="183260"/>
    <lineage>
        <taxon>Eukaryota</taxon>
        <taxon>Viridiplantae</taxon>
        <taxon>Streptophyta</taxon>
        <taxon>Embryophyta</taxon>
        <taxon>Tracheophyta</taxon>
        <taxon>Spermatophyta</taxon>
        <taxon>Magnoliopsida</taxon>
        <taxon>eudicotyledons</taxon>
        <taxon>Gunneridae</taxon>
        <taxon>Pentapetalae</taxon>
        <taxon>rosids</taxon>
        <taxon>malvids</taxon>
        <taxon>Malvales</taxon>
        <taxon>Malvaceae</taxon>
        <taxon>Malvoideae</taxon>
        <taxon>Hibiscus</taxon>
    </lineage>
</organism>
<dbReference type="Gene3D" id="3.40.50.1820">
    <property type="entry name" value="alpha/beta hydrolase"/>
    <property type="match status" value="1"/>
</dbReference>
<dbReference type="InterPro" id="IPR002168">
    <property type="entry name" value="Lipase_GDXG_HIS_AS"/>
</dbReference>
<comment type="similarity">
    <text evidence="1">Belongs to the 'GDXG' lipolytic enzyme family.</text>
</comment>
<gene>
    <name evidence="4" type="ORF">V6N11_069199</name>
</gene>
<dbReference type="EMBL" id="JBBPBN010000187">
    <property type="protein sequence ID" value="KAK8973329.1"/>
    <property type="molecule type" value="Genomic_DNA"/>
</dbReference>
<dbReference type="SUPFAM" id="SSF53474">
    <property type="entry name" value="alpha/beta-Hydrolases"/>
    <property type="match status" value="1"/>
</dbReference>
<evidence type="ECO:0000256" key="1">
    <source>
        <dbReference type="ARBA" id="ARBA00010515"/>
    </source>
</evidence>
<keyword evidence="2" id="KW-0378">Hydrolase</keyword>
<dbReference type="InterPro" id="IPR029058">
    <property type="entry name" value="AB_hydrolase_fold"/>
</dbReference>
<reference evidence="4 5" key="1">
    <citation type="journal article" date="2024" name="G3 (Bethesda)">
        <title>Genome assembly of Hibiscus sabdariffa L. provides insights into metabolisms of medicinal natural products.</title>
        <authorList>
            <person name="Kim T."/>
        </authorList>
    </citation>
    <scope>NUCLEOTIDE SEQUENCE [LARGE SCALE GENOMIC DNA]</scope>
    <source>
        <strain evidence="4">TK-2024</strain>
        <tissue evidence="4">Old leaves</tissue>
    </source>
</reference>
<dbReference type="PANTHER" id="PTHR23024">
    <property type="entry name" value="ARYLACETAMIDE DEACETYLASE"/>
    <property type="match status" value="1"/>
</dbReference>
<evidence type="ECO:0000313" key="5">
    <source>
        <dbReference type="Proteomes" id="UP001396334"/>
    </source>
</evidence>
<proteinExistence type="inferred from homology"/>
<comment type="caution">
    <text evidence="4">The sequence shown here is derived from an EMBL/GenBank/DDBJ whole genome shotgun (WGS) entry which is preliminary data.</text>
</comment>
<dbReference type="Proteomes" id="UP001396334">
    <property type="component" value="Unassembled WGS sequence"/>
</dbReference>
<dbReference type="Pfam" id="PF07859">
    <property type="entry name" value="Abhydrolase_3"/>
    <property type="match status" value="1"/>
</dbReference>
<accession>A0ABR2NAY3</accession>
<evidence type="ECO:0000259" key="3">
    <source>
        <dbReference type="Pfam" id="PF07859"/>
    </source>
</evidence>
<feature type="domain" description="Alpha/beta hydrolase fold-3" evidence="3">
    <location>
        <begin position="81"/>
        <end position="308"/>
    </location>
</feature>
<dbReference type="PANTHER" id="PTHR23024:SF636">
    <property type="entry name" value="ALPHA_BETA HYDROLASE FOLD-3 DOMAIN-CONTAINING PROTEIN"/>
    <property type="match status" value="1"/>
</dbReference>
<evidence type="ECO:0000313" key="4">
    <source>
        <dbReference type="EMBL" id="KAK8973329.1"/>
    </source>
</evidence>
<protein>
    <recommendedName>
        <fullName evidence="3">Alpha/beta hydrolase fold-3 domain-containing protein</fullName>
    </recommendedName>
</protein>
<dbReference type="PROSITE" id="PS01173">
    <property type="entry name" value="LIPASE_GDXG_HIS"/>
    <property type="match status" value="1"/>
</dbReference>
<dbReference type="InterPro" id="IPR050466">
    <property type="entry name" value="Carboxylest/Gibb_receptor"/>
</dbReference>